<proteinExistence type="predicted"/>
<protein>
    <submittedName>
        <fullName evidence="3">Predicted transcriptional regulator, contains HTH domain</fullName>
    </submittedName>
</protein>
<dbReference type="STRING" id="487685.SAMN04488696_0791"/>
<name>A0A1I4PNQ5_9EURY</name>
<dbReference type="Pfam" id="PF25213">
    <property type="entry name" value="HVO_A0261_N"/>
    <property type="match status" value="1"/>
</dbReference>
<dbReference type="InterPro" id="IPR036390">
    <property type="entry name" value="WH_DNA-bd_sf"/>
</dbReference>
<dbReference type="AlphaFoldDB" id="A0A1I4PNQ5"/>
<reference evidence="4" key="1">
    <citation type="submission" date="2016-10" db="EMBL/GenBank/DDBJ databases">
        <authorList>
            <person name="Varghese N."/>
            <person name="Submissions S."/>
        </authorList>
    </citation>
    <scope>NUCLEOTIDE SEQUENCE [LARGE SCALE GENOMIC DNA]</scope>
    <source>
        <strain evidence="4">Mob M</strain>
    </source>
</reference>
<evidence type="ECO:0000313" key="4">
    <source>
        <dbReference type="Proteomes" id="UP000198535"/>
    </source>
</evidence>
<dbReference type="SUPFAM" id="SSF46785">
    <property type="entry name" value="Winged helix' DNA-binding domain"/>
    <property type="match status" value="1"/>
</dbReference>
<organism evidence="3 4">
    <name type="scientific">Methanolobus profundi</name>
    <dbReference type="NCBI Taxonomy" id="487685"/>
    <lineage>
        <taxon>Archaea</taxon>
        <taxon>Methanobacteriati</taxon>
        <taxon>Methanobacteriota</taxon>
        <taxon>Stenosarchaea group</taxon>
        <taxon>Methanomicrobia</taxon>
        <taxon>Methanosarcinales</taxon>
        <taxon>Methanosarcinaceae</taxon>
        <taxon>Methanolobus</taxon>
    </lineage>
</organism>
<gene>
    <name evidence="3" type="ORF">SAMN04488696_0791</name>
</gene>
<evidence type="ECO:0000313" key="3">
    <source>
        <dbReference type="EMBL" id="SFM29379.1"/>
    </source>
</evidence>
<dbReference type="InterPro" id="IPR016490">
    <property type="entry name" value="Tscrpt_reg_HTH_AF0396-typ3"/>
</dbReference>
<dbReference type="OrthoDB" id="11410at2157"/>
<dbReference type="InterPro" id="IPR057527">
    <property type="entry name" value="HVO_A0261-like_N"/>
</dbReference>
<evidence type="ECO:0000259" key="1">
    <source>
        <dbReference type="Pfam" id="PF08350"/>
    </source>
</evidence>
<dbReference type="PIRSF" id="PIRSF006692">
    <property type="entry name" value="TF_HTH_AF0396_prd"/>
    <property type="match status" value="1"/>
</dbReference>
<evidence type="ECO:0000259" key="2">
    <source>
        <dbReference type="Pfam" id="PF25213"/>
    </source>
</evidence>
<accession>A0A1I4PNQ5</accession>
<keyword evidence="4" id="KW-1185">Reference proteome</keyword>
<dbReference type="Proteomes" id="UP000198535">
    <property type="component" value="Unassembled WGS sequence"/>
</dbReference>
<feature type="domain" description="Methanogenesis regulatory protein FilR1 middle" evidence="1">
    <location>
        <begin position="127"/>
        <end position="253"/>
    </location>
</feature>
<dbReference type="Pfam" id="PF08350">
    <property type="entry name" value="FilR1_middle"/>
    <property type="match status" value="1"/>
</dbReference>
<dbReference type="InterPro" id="IPR013561">
    <property type="entry name" value="FilR1_middle_dom"/>
</dbReference>
<sequence>MKRTLIDVIFASDKRKRTLLLLQDGNKDIRHIIGTLDTSRQSLLPQIRMLEKHGLIYHSDDNYGLTSIGKVIVDEMRPFLDTIETLDKNEHYFSTHNTDAMPDELLKRIGEIRNCVLVEPGHVDAHDLNRNYLKETLTSISVYLIFTFMHPDFIPRFNMFLDAGLQINIIDSKELVEKLITEMPDECKYFLSFDNVKIYRYDKDVEISSLTVTDNGFLLRLLTNDGNFSNKQLICMGPEVRKWGKDLYDHYLKDATQITEI</sequence>
<dbReference type="EMBL" id="FOUJ01000001">
    <property type="protein sequence ID" value="SFM29379.1"/>
    <property type="molecule type" value="Genomic_DNA"/>
</dbReference>
<dbReference type="RefSeq" id="WP_091933404.1">
    <property type="nucleotide sequence ID" value="NZ_FOUJ01000001.1"/>
</dbReference>
<feature type="domain" description="HVO-A0261-like N-terminal" evidence="2">
    <location>
        <begin position="6"/>
        <end position="86"/>
    </location>
</feature>